<comment type="caution">
    <text evidence="2">The sequence shown here is derived from an EMBL/GenBank/DDBJ whole genome shotgun (WGS) entry which is preliminary data.</text>
</comment>
<protein>
    <submittedName>
        <fullName evidence="2">Uncharacterized protein</fullName>
    </submittedName>
</protein>
<dbReference type="EMBL" id="QSIQ01000010">
    <property type="protein sequence ID" value="RHD03739.1"/>
    <property type="molecule type" value="Genomic_DNA"/>
</dbReference>
<dbReference type="Proteomes" id="UP000266391">
    <property type="component" value="Unassembled WGS sequence"/>
</dbReference>
<evidence type="ECO:0000256" key="1">
    <source>
        <dbReference type="SAM" id="Phobius"/>
    </source>
</evidence>
<reference evidence="2 3" key="1">
    <citation type="submission" date="2018-08" db="EMBL/GenBank/DDBJ databases">
        <title>A genome reference for cultivated species of the human gut microbiota.</title>
        <authorList>
            <person name="Zou Y."/>
            <person name="Xue W."/>
            <person name="Luo G."/>
        </authorList>
    </citation>
    <scope>NUCLEOTIDE SEQUENCE [LARGE SCALE GENOMIC DNA]</scope>
    <source>
        <strain evidence="2 3">AM32-8LB</strain>
    </source>
</reference>
<gene>
    <name evidence="2" type="ORF">DW813_08340</name>
</gene>
<organism evidence="2 3">
    <name type="scientific">Roseburia inulinivorans</name>
    <dbReference type="NCBI Taxonomy" id="360807"/>
    <lineage>
        <taxon>Bacteria</taxon>
        <taxon>Bacillati</taxon>
        <taxon>Bacillota</taxon>
        <taxon>Clostridia</taxon>
        <taxon>Lachnospirales</taxon>
        <taxon>Lachnospiraceae</taxon>
        <taxon>Roseburia</taxon>
    </lineage>
</organism>
<name>A0A396AFP9_9FIRM</name>
<proteinExistence type="predicted"/>
<sequence length="66" mass="7538">MDVERRLIIMRRIAGAVGTAVLQLLKWMLKIVLGAFKLFLGLVRLVLLLFCLVARVFLSFVRMGTF</sequence>
<keyword evidence="1" id="KW-1133">Transmembrane helix</keyword>
<feature type="transmembrane region" description="Helical" evidence="1">
    <location>
        <begin position="12"/>
        <end position="29"/>
    </location>
</feature>
<feature type="transmembrane region" description="Helical" evidence="1">
    <location>
        <begin position="35"/>
        <end position="58"/>
    </location>
</feature>
<evidence type="ECO:0000313" key="3">
    <source>
        <dbReference type="Proteomes" id="UP000266391"/>
    </source>
</evidence>
<dbReference type="AlphaFoldDB" id="A0A396AFP9"/>
<accession>A0A396AFP9</accession>
<keyword evidence="1" id="KW-0472">Membrane</keyword>
<evidence type="ECO:0000313" key="2">
    <source>
        <dbReference type="EMBL" id="RHD03739.1"/>
    </source>
</evidence>
<keyword evidence="1" id="KW-0812">Transmembrane</keyword>